<dbReference type="Proteomes" id="UP001430953">
    <property type="component" value="Unassembled WGS sequence"/>
</dbReference>
<keyword evidence="1" id="KW-0812">Transmembrane</keyword>
<organism evidence="2 3">
    <name type="scientific">Cardiocondyla obscurior</name>
    <dbReference type="NCBI Taxonomy" id="286306"/>
    <lineage>
        <taxon>Eukaryota</taxon>
        <taxon>Metazoa</taxon>
        <taxon>Ecdysozoa</taxon>
        <taxon>Arthropoda</taxon>
        <taxon>Hexapoda</taxon>
        <taxon>Insecta</taxon>
        <taxon>Pterygota</taxon>
        <taxon>Neoptera</taxon>
        <taxon>Endopterygota</taxon>
        <taxon>Hymenoptera</taxon>
        <taxon>Apocrita</taxon>
        <taxon>Aculeata</taxon>
        <taxon>Formicoidea</taxon>
        <taxon>Formicidae</taxon>
        <taxon>Myrmicinae</taxon>
        <taxon>Cardiocondyla</taxon>
    </lineage>
</organism>
<keyword evidence="1" id="KW-0472">Membrane</keyword>
<dbReference type="AlphaFoldDB" id="A0AAW2EW44"/>
<gene>
    <name evidence="2" type="ORF">PUN28_014914</name>
</gene>
<accession>A0AAW2EW44</accession>
<comment type="caution">
    <text evidence="2">The sequence shown here is derived from an EMBL/GenBank/DDBJ whole genome shotgun (WGS) entry which is preliminary data.</text>
</comment>
<proteinExistence type="predicted"/>
<sequence length="110" mass="12723">MKSQRFSRLFLVMIKRSGVQLISPRTYQNSHVYPGLSRSGQCPDFTECFPPRCHCLYSPLSPDAYRASPSALSRKSETHASDVCPTYTAHYGHFFLSFFLLLLFFFFFFS</sequence>
<keyword evidence="3" id="KW-1185">Reference proteome</keyword>
<keyword evidence="1" id="KW-1133">Transmembrane helix</keyword>
<reference evidence="2 3" key="1">
    <citation type="submission" date="2023-03" db="EMBL/GenBank/DDBJ databases">
        <title>High recombination rates correlate with genetic variation in Cardiocondyla obscurior ants.</title>
        <authorList>
            <person name="Errbii M."/>
        </authorList>
    </citation>
    <scope>NUCLEOTIDE SEQUENCE [LARGE SCALE GENOMIC DNA]</scope>
    <source>
        <strain evidence="2">Alpha-2009</strain>
        <tissue evidence="2">Whole body</tissue>
    </source>
</reference>
<name>A0AAW2EW44_9HYME</name>
<protein>
    <submittedName>
        <fullName evidence="2">Uncharacterized protein</fullName>
    </submittedName>
</protein>
<evidence type="ECO:0000313" key="2">
    <source>
        <dbReference type="EMBL" id="KAL0107976.1"/>
    </source>
</evidence>
<dbReference type="EMBL" id="JADYXP020000016">
    <property type="protein sequence ID" value="KAL0107976.1"/>
    <property type="molecule type" value="Genomic_DNA"/>
</dbReference>
<evidence type="ECO:0000313" key="3">
    <source>
        <dbReference type="Proteomes" id="UP001430953"/>
    </source>
</evidence>
<feature type="transmembrane region" description="Helical" evidence="1">
    <location>
        <begin position="91"/>
        <end position="109"/>
    </location>
</feature>
<evidence type="ECO:0000256" key="1">
    <source>
        <dbReference type="SAM" id="Phobius"/>
    </source>
</evidence>